<dbReference type="NCBIfam" id="TIGR02595">
    <property type="entry name" value="PEP_CTERM"/>
    <property type="match status" value="1"/>
</dbReference>
<evidence type="ECO:0000313" key="3">
    <source>
        <dbReference type="Proteomes" id="UP000541810"/>
    </source>
</evidence>
<keyword evidence="3" id="KW-1185">Reference proteome</keyword>
<sequence>MPTCVATEAGEICKPGQKMKTKTILYLGCAIATLQLTSPSHAVPTFDQFGPFPNATFGGVGIPNDSVAASTQFVADFDAQPGRQSAQITLAMNTTQRFSNDVVTNDGFGTFFAEPGSNFGNPLNPLDQSSSSLEGATWNFNFYILVEGINGSDPTLADFQIDLLYDFDPGVNTPTSEQGRINITNGAIAAAIQGNTPVTSLAEGSENLLFNFLETGIPNIVMPPTSVNAFSPEAIGEYSFSIEVISLLDGSTLETVGISVVVPEPSSLALLGLASLGLAVRRRA</sequence>
<dbReference type="Pfam" id="PF07589">
    <property type="entry name" value="PEP-CTERM"/>
    <property type="match status" value="1"/>
</dbReference>
<dbReference type="InterPro" id="IPR013424">
    <property type="entry name" value="Ice-binding_C"/>
</dbReference>
<organism evidence="2 3">
    <name type="scientific">Algisphaera agarilytica</name>
    <dbReference type="NCBI Taxonomy" id="1385975"/>
    <lineage>
        <taxon>Bacteria</taxon>
        <taxon>Pseudomonadati</taxon>
        <taxon>Planctomycetota</taxon>
        <taxon>Phycisphaerae</taxon>
        <taxon>Phycisphaerales</taxon>
        <taxon>Phycisphaeraceae</taxon>
        <taxon>Algisphaera</taxon>
    </lineage>
</organism>
<comment type="caution">
    <text evidence="2">The sequence shown here is derived from an EMBL/GenBank/DDBJ whole genome shotgun (WGS) entry which is preliminary data.</text>
</comment>
<dbReference type="Proteomes" id="UP000541810">
    <property type="component" value="Unassembled WGS sequence"/>
</dbReference>
<proteinExistence type="predicted"/>
<evidence type="ECO:0000259" key="1">
    <source>
        <dbReference type="Pfam" id="PF07589"/>
    </source>
</evidence>
<protein>
    <recommendedName>
        <fullName evidence="1">Ice-binding protein C-terminal domain-containing protein</fullName>
    </recommendedName>
</protein>
<feature type="domain" description="Ice-binding protein C-terminal" evidence="1">
    <location>
        <begin position="262"/>
        <end position="283"/>
    </location>
</feature>
<evidence type="ECO:0000313" key="2">
    <source>
        <dbReference type="EMBL" id="MBB6430994.1"/>
    </source>
</evidence>
<gene>
    <name evidence="2" type="ORF">HNQ40_002800</name>
</gene>
<dbReference type="AlphaFoldDB" id="A0A7X0LLK2"/>
<name>A0A7X0LLK2_9BACT</name>
<dbReference type="EMBL" id="JACHGY010000001">
    <property type="protein sequence ID" value="MBB6430994.1"/>
    <property type="molecule type" value="Genomic_DNA"/>
</dbReference>
<accession>A0A7X0LLK2</accession>
<reference evidence="2 3" key="1">
    <citation type="submission" date="2020-08" db="EMBL/GenBank/DDBJ databases">
        <title>Genomic Encyclopedia of Type Strains, Phase IV (KMG-IV): sequencing the most valuable type-strain genomes for metagenomic binning, comparative biology and taxonomic classification.</title>
        <authorList>
            <person name="Goeker M."/>
        </authorList>
    </citation>
    <scope>NUCLEOTIDE SEQUENCE [LARGE SCALE GENOMIC DNA]</scope>
    <source>
        <strain evidence="2 3">DSM 103725</strain>
    </source>
</reference>